<feature type="compositionally biased region" description="Polar residues" evidence="1">
    <location>
        <begin position="39"/>
        <end position="49"/>
    </location>
</feature>
<gene>
    <name evidence="2" type="ORF">EYF80_024692</name>
</gene>
<accession>A0A4Z2HJG6</accession>
<feature type="region of interest" description="Disordered" evidence="1">
    <location>
        <begin position="66"/>
        <end position="100"/>
    </location>
</feature>
<evidence type="ECO:0000256" key="1">
    <source>
        <dbReference type="SAM" id="MobiDB-lite"/>
    </source>
</evidence>
<evidence type="ECO:0000313" key="2">
    <source>
        <dbReference type="EMBL" id="TNN65083.1"/>
    </source>
</evidence>
<sequence length="137" mass="15206">MEWKASSAAPCRGRIKKKEGSPHVNARASPSRDDRGTLPKSSATSCRRLSANPSVVTVEIFRDCGLSESNENKRTRQKWSDGDEQRFPSDHISEKGDAFGDPNVLGSECVRIPLKTNLLQRRQLHTGMSATQGKRKK</sequence>
<name>A0A4Z2HJG6_9TELE</name>
<evidence type="ECO:0000313" key="3">
    <source>
        <dbReference type="Proteomes" id="UP000314294"/>
    </source>
</evidence>
<dbReference type="AlphaFoldDB" id="A0A4Z2HJG6"/>
<keyword evidence="3" id="KW-1185">Reference proteome</keyword>
<comment type="caution">
    <text evidence="2">The sequence shown here is derived from an EMBL/GenBank/DDBJ whole genome shotgun (WGS) entry which is preliminary data.</text>
</comment>
<proteinExistence type="predicted"/>
<dbReference type="Proteomes" id="UP000314294">
    <property type="component" value="Unassembled WGS sequence"/>
</dbReference>
<organism evidence="2 3">
    <name type="scientific">Liparis tanakae</name>
    <name type="common">Tanaka's snailfish</name>
    <dbReference type="NCBI Taxonomy" id="230148"/>
    <lineage>
        <taxon>Eukaryota</taxon>
        <taxon>Metazoa</taxon>
        <taxon>Chordata</taxon>
        <taxon>Craniata</taxon>
        <taxon>Vertebrata</taxon>
        <taxon>Euteleostomi</taxon>
        <taxon>Actinopterygii</taxon>
        <taxon>Neopterygii</taxon>
        <taxon>Teleostei</taxon>
        <taxon>Neoteleostei</taxon>
        <taxon>Acanthomorphata</taxon>
        <taxon>Eupercaria</taxon>
        <taxon>Perciformes</taxon>
        <taxon>Cottioidei</taxon>
        <taxon>Cottales</taxon>
        <taxon>Liparidae</taxon>
        <taxon>Liparis</taxon>
    </lineage>
</organism>
<reference evidence="2 3" key="1">
    <citation type="submission" date="2019-03" db="EMBL/GenBank/DDBJ databases">
        <title>First draft genome of Liparis tanakae, snailfish: a comprehensive survey of snailfish specific genes.</title>
        <authorList>
            <person name="Kim W."/>
            <person name="Song I."/>
            <person name="Jeong J.-H."/>
            <person name="Kim D."/>
            <person name="Kim S."/>
            <person name="Ryu S."/>
            <person name="Song J.Y."/>
            <person name="Lee S.K."/>
        </authorList>
    </citation>
    <scope>NUCLEOTIDE SEQUENCE [LARGE SCALE GENOMIC DNA]</scope>
    <source>
        <tissue evidence="2">Muscle</tissue>
    </source>
</reference>
<protein>
    <submittedName>
        <fullName evidence="2">Uncharacterized protein</fullName>
    </submittedName>
</protein>
<feature type="region of interest" description="Disordered" evidence="1">
    <location>
        <begin position="1"/>
        <end position="49"/>
    </location>
</feature>
<dbReference type="EMBL" id="SRLO01000241">
    <property type="protein sequence ID" value="TNN65083.1"/>
    <property type="molecule type" value="Genomic_DNA"/>
</dbReference>
<feature type="compositionally biased region" description="Basic and acidic residues" evidence="1">
    <location>
        <begin position="70"/>
        <end position="98"/>
    </location>
</feature>